<evidence type="ECO:0000313" key="3">
    <source>
        <dbReference type="EMBL" id="TWF77516.1"/>
    </source>
</evidence>
<sequence length="234" mass="25555">MSWHVAALTLDNLDDLPKRCRRCVFWELSENLGKQAADFGSTELEKEAWVSEVLLEWGSCGRVVYMAGAPAGYVMYAPPSAVPRAAEMPTGPVSADAVLLTTMQVLPEFSGEGLGRMLAQAVVRDLTRRGVKAIEVFGEQRPGTEPGCLIPADFLRGVGFKTIRPHPRFPRLRMELRSAMTWKEDVEAALEQLLGTITIPMQQASGARSEPVRSVPTRSGATVSGPFRALCTPR</sequence>
<protein>
    <submittedName>
        <fullName evidence="3">FR47-like protein</fullName>
    </submittedName>
</protein>
<dbReference type="InterPro" id="IPR013653">
    <property type="entry name" value="GCN5-like_dom"/>
</dbReference>
<proteinExistence type="predicted"/>
<feature type="domain" description="N-acetyltransferase" evidence="2">
    <location>
        <begin position="23"/>
        <end position="179"/>
    </location>
</feature>
<dbReference type="InterPro" id="IPR016181">
    <property type="entry name" value="Acyl_CoA_acyltransferase"/>
</dbReference>
<dbReference type="SUPFAM" id="SSF55729">
    <property type="entry name" value="Acyl-CoA N-acyltransferases (Nat)"/>
    <property type="match status" value="1"/>
</dbReference>
<dbReference type="AlphaFoldDB" id="A0A561SRL1"/>
<dbReference type="Pfam" id="PF08445">
    <property type="entry name" value="FR47"/>
    <property type="match status" value="1"/>
</dbReference>
<comment type="caution">
    <text evidence="3">The sequence shown here is derived from an EMBL/GenBank/DDBJ whole genome shotgun (WGS) entry which is preliminary data.</text>
</comment>
<dbReference type="EMBL" id="VIWU01000001">
    <property type="protein sequence ID" value="TWF77516.1"/>
    <property type="molecule type" value="Genomic_DNA"/>
</dbReference>
<dbReference type="Gene3D" id="3.40.630.30">
    <property type="match status" value="1"/>
</dbReference>
<evidence type="ECO:0000256" key="1">
    <source>
        <dbReference type="SAM" id="MobiDB-lite"/>
    </source>
</evidence>
<evidence type="ECO:0000313" key="4">
    <source>
        <dbReference type="Proteomes" id="UP000321261"/>
    </source>
</evidence>
<dbReference type="Proteomes" id="UP000321261">
    <property type="component" value="Unassembled WGS sequence"/>
</dbReference>
<name>A0A561SRL1_9PSEU</name>
<dbReference type="GO" id="GO:0016747">
    <property type="term" value="F:acyltransferase activity, transferring groups other than amino-acyl groups"/>
    <property type="evidence" value="ECO:0007669"/>
    <property type="project" value="InterPro"/>
</dbReference>
<dbReference type="InterPro" id="IPR000182">
    <property type="entry name" value="GNAT_dom"/>
</dbReference>
<dbReference type="RefSeq" id="WP_246170433.1">
    <property type="nucleotide sequence ID" value="NZ_VIWU01000001.1"/>
</dbReference>
<keyword evidence="4" id="KW-1185">Reference proteome</keyword>
<reference evidence="3 4" key="1">
    <citation type="submission" date="2019-06" db="EMBL/GenBank/DDBJ databases">
        <title>Sequencing the genomes of 1000 actinobacteria strains.</title>
        <authorList>
            <person name="Klenk H.-P."/>
        </authorList>
    </citation>
    <scope>NUCLEOTIDE SEQUENCE [LARGE SCALE GENOMIC DNA]</scope>
    <source>
        <strain evidence="3 4">DSM 45671</strain>
    </source>
</reference>
<organism evidence="3 4">
    <name type="scientific">Pseudonocardia hierapolitana</name>
    <dbReference type="NCBI Taxonomy" id="1128676"/>
    <lineage>
        <taxon>Bacteria</taxon>
        <taxon>Bacillati</taxon>
        <taxon>Actinomycetota</taxon>
        <taxon>Actinomycetes</taxon>
        <taxon>Pseudonocardiales</taxon>
        <taxon>Pseudonocardiaceae</taxon>
        <taxon>Pseudonocardia</taxon>
    </lineage>
</organism>
<accession>A0A561SRL1</accession>
<feature type="region of interest" description="Disordered" evidence="1">
    <location>
        <begin position="204"/>
        <end position="225"/>
    </location>
</feature>
<gene>
    <name evidence="3" type="ORF">FHX44_113428</name>
</gene>
<dbReference type="PROSITE" id="PS51186">
    <property type="entry name" value="GNAT"/>
    <property type="match status" value="1"/>
</dbReference>
<dbReference type="CDD" id="cd04301">
    <property type="entry name" value="NAT_SF"/>
    <property type="match status" value="1"/>
</dbReference>
<evidence type="ECO:0000259" key="2">
    <source>
        <dbReference type="PROSITE" id="PS51186"/>
    </source>
</evidence>